<evidence type="ECO:0000313" key="3">
    <source>
        <dbReference type="Proteomes" id="UP000269669"/>
    </source>
</evidence>
<dbReference type="CDD" id="cd00009">
    <property type="entry name" value="AAA"/>
    <property type="match status" value="1"/>
</dbReference>
<proteinExistence type="predicted"/>
<dbReference type="AlphaFoldDB" id="A0A3R9P0U5"/>
<comment type="caution">
    <text evidence="2">The sequence shown here is derived from an EMBL/GenBank/DDBJ whole genome shotgun (WGS) entry which is preliminary data.</text>
</comment>
<dbReference type="PANTHER" id="PTHR35894:SF1">
    <property type="entry name" value="PHOSPHORIBULOKINASE _ URIDINE KINASE FAMILY"/>
    <property type="match status" value="1"/>
</dbReference>
<protein>
    <submittedName>
        <fullName evidence="2">TniB protein</fullName>
    </submittedName>
</protein>
<dbReference type="SMART" id="SM00382">
    <property type="entry name" value="AAA"/>
    <property type="match status" value="1"/>
</dbReference>
<dbReference type="Proteomes" id="UP000269669">
    <property type="component" value="Unassembled WGS sequence"/>
</dbReference>
<accession>A0A3R9P0U5</accession>
<dbReference type="Pfam" id="PF05621">
    <property type="entry name" value="TniB"/>
    <property type="match status" value="1"/>
</dbReference>
<evidence type="ECO:0000259" key="1">
    <source>
        <dbReference type="SMART" id="SM00382"/>
    </source>
</evidence>
<dbReference type="InterPro" id="IPR003593">
    <property type="entry name" value="AAA+_ATPase"/>
</dbReference>
<sequence length="304" mass="34848">MTVSELGHLQPPCREAALLSDTERIHWLRQERWIQYPRAERILERLMDLVDYPPRDRMPCLVLYGSTGMGKTRIIQKFLRDNRTHFDKKLGRTRLPVVSIQMPPSPSERDLYEEILAAMGGIFTHGTSVTTLRHRIRALARQLEVRLLVIDEIHSVLAGTYREQRILLNSIRFLANDLRLPLVCAGTHEAKQALMTDQQLADRFEAAELPAWENDSSFQQLLLSFESILPLRLPSEFRDPKVHQRILSLSEGVLVRICRLIETAATEAIHSGQEHISLSLLKDDLVTGSLVSIADRRNRRVSAR</sequence>
<dbReference type="PANTHER" id="PTHR35894">
    <property type="entry name" value="GENERAL SECRETION PATHWAY PROTEIN A-RELATED"/>
    <property type="match status" value="1"/>
</dbReference>
<dbReference type="SUPFAM" id="SSF52540">
    <property type="entry name" value="P-loop containing nucleoside triphosphate hydrolases"/>
    <property type="match status" value="1"/>
</dbReference>
<dbReference type="EMBL" id="RSDW01000001">
    <property type="protein sequence ID" value="RSL18453.1"/>
    <property type="molecule type" value="Genomic_DNA"/>
</dbReference>
<dbReference type="OrthoDB" id="14765at2"/>
<dbReference type="RefSeq" id="WP_125486816.1">
    <property type="nucleotide sequence ID" value="NZ_RSDW01000001.1"/>
</dbReference>
<dbReference type="InterPro" id="IPR052026">
    <property type="entry name" value="ExeA_AAA_ATPase_DNA-bind"/>
</dbReference>
<evidence type="ECO:0000313" key="2">
    <source>
        <dbReference type="EMBL" id="RSL18453.1"/>
    </source>
</evidence>
<feature type="domain" description="AAA+ ATPase" evidence="1">
    <location>
        <begin position="57"/>
        <end position="205"/>
    </location>
</feature>
<reference evidence="2 3" key="1">
    <citation type="submission" date="2018-12" db="EMBL/GenBank/DDBJ databases">
        <title>Sequencing of bacterial isolates from soil warming experiment in Harvard Forest, Massachusetts, USA.</title>
        <authorList>
            <person name="Deangelis K."/>
        </authorList>
    </citation>
    <scope>NUCLEOTIDE SEQUENCE [LARGE SCALE GENOMIC DNA]</scope>
    <source>
        <strain evidence="2 3">EB153</strain>
    </source>
</reference>
<keyword evidence="3" id="KW-1185">Reference proteome</keyword>
<gene>
    <name evidence="2" type="ORF">EDE15_4026</name>
</gene>
<dbReference type="InterPro" id="IPR027417">
    <property type="entry name" value="P-loop_NTPase"/>
</dbReference>
<dbReference type="InterPro" id="IPR008868">
    <property type="entry name" value="TniB"/>
</dbReference>
<organism evidence="2 3">
    <name type="scientific">Edaphobacter aggregans</name>
    <dbReference type="NCBI Taxonomy" id="570835"/>
    <lineage>
        <taxon>Bacteria</taxon>
        <taxon>Pseudomonadati</taxon>
        <taxon>Acidobacteriota</taxon>
        <taxon>Terriglobia</taxon>
        <taxon>Terriglobales</taxon>
        <taxon>Acidobacteriaceae</taxon>
        <taxon>Edaphobacter</taxon>
    </lineage>
</organism>
<dbReference type="Gene3D" id="3.40.50.300">
    <property type="entry name" value="P-loop containing nucleotide triphosphate hydrolases"/>
    <property type="match status" value="1"/>
</dbReference>
<name>A0A3R9P0U5_9BACT</name>